<name>A0A9W8PA08_9AGAR</name>
<dbReference type="AlphaFoldDB" id="A0A9W8PA08"/>
<evidence type="ECO:0000256" key="1">
    <source>
        <dbReference type="ARBA" id="ARBA00004821"/>
    </source>
</evidence>
<dbReference type="InterPro" id="IPR000544">
    <property type="entry name" value="Octanoyltransferase"/>
</dbReference>
<evidence type="ECO:0000313" key="11">
    <source>
        <dbReference type="Proteomes" id="UP001142393"/>
    </source>
</evidence>
<feature type="active site" description="Acyl-thioester intermediate" evidence="6">
    <location>
        <position position="187"/>
    </location>
</feature>
<dbReference type="GO" id="GO:0009249">
    <property type="term" value="P:protein lipoylation"/>
    <property type="evidence" value="ECO:0007669"/>
    <property type="project" value="InterPro"/>
</dbReference>
<gene>
    <name evidence="10" type="ORF">DFH05DRAFT_1386232</name>
</gene>
<evidence type="ECO:0000256" key="8">
    <source>
        <dbReference type="PIRSR" id="PIRSR016262-3"/>
    </source>
</evidence>
<feature type="binding site" evidence="7">
    <location>
        <begin position="85"/>
        <end position="92"/>
    </location>
    <ligand>
        <name>substrate</name>
    </ligand>
</feature>
<evidence type="ECO:0000256" key="7">
    <source>
        <dbReference type="PIRSR" id="PIRSR016262-2"/>
    </source>
</evidence>
<keyword evidence="11" id="KW-1185">Reference proteome</keyword>
<reference evidence="10 11" key="1">
    <citation type="journal article" date="2023" name="Proc. Natl. Acad. Sci. U.S.A.">
        <title>A global phylogenomic analysis of the shiitake genus Lentinula.</title>
        <authorList>
            <person name="Sierra-Patev S."/>
            <person name="Min B."/>
            <person name="Naranjo-Ortiz M."/>
            <person name="Looney B."/>
            <person name="Konkel Z."/>
            <person name="Slot J.C."/>
            <person name="Sakamoto Y."/>
            <person name="Steenwyk J.L."/>
            <person name="Rokas A."/>
            <person name="Carro J."/>
            <person name="Camarero S."/>
            <person name="Ferreira P."/>
            <person name="Molpeceres G."/>
            <person name="Ruiz-Duenas F.J."/>
            <person name="Serrano A."/>
            <person name="Henrissat B."/>
            <person name="Drula E."/>
            <person name="Hughes K.W."/>
            <person name="Mata J.L."/>
            <person name="Ishikawa N.K."/>
            <person name="Vargas-Isla R."/>
            <person name="Ushijima S."/>
            <person name="Smith C.A."/>
            <person name="Donoghue J."/>
            <person name="Ahrendt S."/>
            <person name="Andreopoulos W."/>
            <person name="He G."/>
            <person name="LaButti K."/>
            <person name="Lipzen A."/>
            <person name="Ng V."/>
            <person name="Riley R."/>
            <person name="Sandor L."/>
            <person name="Barry K."/>
            <person name="Martinez A.T."/>
            <person name="Xiao Y."/>
            <person name="Gibbons J.G."/>
            <person name="Terashima K."/>
            <person name="Grigoriev I.V."/>
            <person name="Hibbett D."/>
        </authorList>
    </citation>
    <scope>NUCLEOTIDE SEQUENCE [LARGE SCALE GENOMIC DNA]</scope>
    <source>
        <strain evidence="10 11">TFB7810</strain>
    </source>
</reference>
<proteinExistence type="inferred from homology"/>
<feature type="binding site" evidence="7">
    <location>
        <begin position="155"/>
        <end position="157"/>
    </location>
    <ligand>
        <name>substrate</name>
    </ligand>
</feature>
<evidence type="ECO:0000256" key="2">
    <source>
        <dbReference type="ARBA" id="ARBA00007907"/>
    </source>
</evidence>
<dbReference type="EMBL" id="JANVFU010000001">
    <property type="protein sequence ID" value="KAJ3749945.1"/>
    <property type="molecule type" value="Genomic_DNA"/>
</dbReference>
<dbReference type="PIRSF" id="PIRSF016262">
    <property type="entry name" value="LPLase"/>
    <property type="match status" value="1"/>
</dbReference>
<dbReference type="Proteomes" id="UP001142393">
    <property type="component" value="Unassembled WGS sequence"/>
</dbReference>
<dbReference type="SUPFAM" id="SSF55681">
    <property type="entry name" value="Class II aaRS and biotin synthetases"/>
    <property type="match status" value="1"/>
</dbReference>
<dbReference type="PANTHER" id="PTHR10993">
    <property type="entry name" value="OCTANOYLTRANSFERASE"/>
    <property type="match status" value="1"/>
</dbReference>
<comment type="similarity">
    <text evidence="2 5">Belongs to the LipB family.</text>
</comment>
<sequence length="264" mass="29710">MSSSLPPVFYHFFRTPLPYARTLVLQEQLHALQLSQRRLGVHKDVLLLLEHRPVYTAGRRQHENSVRDEKLRLTNIGADFVNTLRGGELTYHGPGQIVGYPLLDLSRYSPAMGIRDYICRLQKTLELHLREGHGIKHSASEHTGVFLNPTTKVASIGVQVRHRLTTHGFSLNITEEPLSWFNQIVACGLADVRAGSIEGVEGRPISLMDEIPVLIERFGKLYEREMVEMDPNNEGEIGRAILEVEEIARQAGPWATEPIEAPIA</sequence>
<protein>
    <recommendedName>
        <fullName evidence="5">Octanoyltransferase</fullName>
        <ecNumber evidence="5">2.3.1.181</ecNumber>
    </recommendedName>
</protein>
<evidence type="ECO:0000256" key="6">
    <source>
        <dbReference type="PIRSR" id="PIRSR016262-1"/>
    </source>
</evidence>
<dbReference type="PROSITE" id="PS01313">
    <property type="entry name" value="LIPB"/>
    <property type="match status" value="1"/>
</dbReference>
<keyword evidence="4 5" id="KW-0012">Acyltransferase</keyword>
<organism evidence="10 11">
    <name type="scientific">Lentinula detonsa</name>
    <dbReference type="NCBI Taxonomy" id="2804962"/>
    <lineage>
        <taxon>Eukaryota</taxon>
        <taxon>Fungi</taxon>
        <taxon>Dikarya</taxon>
        <taxon>Basidiomycota</taxon>
        <taxon>Agaricomycotina</taxon>
        <taxon>Agaricomycetes</taxon>
        <taxon>Agaricomycetidae</taxon>
        <taxon>Agaricales</taxon>
        <taxon>Marasmiineae</taxon>
        <taxon>Omphalotaceae</taxon>
        <taxon>Lentinula</taxon>
    </lineage>
</organism>
<dbReference type="Pfam" id="PF21948">
    <property type="entry name" value="LplA-B_cat"/>
    <property type="match status" value="1"/>
</dbReference>
<comment type="function">
    <text evidence="5">Catalyzes the transfer of endogenously produced octanoic acid from octanoyl-acyl-carrier-protein onto the lipoyl domains of lipoate-dependent enzymes. Lipoyl-ACP can also act as a substrate although octanoyl-ACP is likely to be the physiological substrate.</text>
</comment>
<dbReference type="InterPro" id="IPR020605">
    <property type="entry name" value="Octanoyltransferase_CS"/>
</dbReference>
<feature type="binding site" evidence="7">
    <location>
        <begin position="168"/>
        <end position="170"/>
    </location>
    <ligand>
        <name>substrate</name>
    </ligand>
</feature>
<feature type="site" description="Lowers pKa of active site Cys" evidence="8">
    <location>
        <position position="152"/>
    </location>
</feature>
<evidence type="ECO:0000256" key="5">
    <source>
        <dbReference type="PIRNR" id="PIRNR016262"/>
    </source>
</evidence>
<dbReference type="NCBIfam" id="TIGR00214">
    <property type="entry name" value="lipB"/>
    <property type="match status" value="1"/>
</dbReference>
<comment type="catalytic activity">
    <reaction evidence="5">
        <text>octanoyl-[ACP] + L-lysyl-[protein] = N(6)-octanoyl-L-lysyl-[protein] + holo-[ACP] + H(+)</text>
        <dbReference type="Rhea" id="RHEA:17665"/>
        <dbReference type="Rhea" id="RHEA-COMP:9636"/>
        <dbReference type="Rhea" id="RHEA-COMP:9685"/>
        <dbReference type="Rhea" id="RHEA-COMP:9752"/>
        <dbReference type="Rhea" id="RHEA-COMP:9928"/>
        <dbReference type="ChEBI" id="CHEBI:15378"/>
        <dbReference type="ChEBI" id="CHEBI:29969"/>
        <dbReference type="ChEBI" id="CHEBI:64479"/>
        <dbReference type="ChEBI" id="CHEBI:78463"/>
        <dbReference type="ChEBI" id="CHEBI:78809"/>
        <dbReference type="EC" id="2.3.1.181"/>
    </reaction>
</comment>
<dbReference type="InterPro" id="IPR004143">
    <property type="entry name" value="BPL_LPL_catalytic"/>
</dbReference>
<dbReference type="GO" id="GO:0033819">
    <property type="term" value="F:lipoyl(octanoyl) transferase activity"/>
    <property type="evidence" value="ECO:0007669"/>
    <property type="project" value="UniProtKB-EC"/>
</dbReference>
<dbReference type="InterPro" id="IPR045864">
    <property type="entry name" value="aa-tRNA-synth_II/BPL/LPL"/>
</dbReference>
<comment type="pathway">
    <text evidence="1 5">Protein modification; protein lipoylation via endogenous pathway; protein N(6)-(lipoyl)lysine from octanoyl-[acyl-carrier-protein]: step 1/2.</text>
</comment>
<feature type="domain" description="BPL/LPL catalytic" evidence="9">
    <location>
        <begin position="40"/>
        <end position="226"/>
    </location>
</feature>
<dbReference type="EC" id="2.3.1.181" evidence="5"/>
<keyword evidence="3 5" id="KW-0808">Transferase</keyword>
<accession>A0A9W8PA08</accession>
<evidence type="ECO:0000259" key="9">
    <source>
        <dbReference type="PROSITE" id="PS51733"/>
    </source>
</evidence>
<evidence type="ECO:0000256" key="3">
    <source>
        <dbReference type="ARBA" id="ARBA00022679"/>
    </source>
</evidence>
<evidence type="ECO:0000313" key="10">
    <source>
        <dbReference type="EMBL" id="KAJ3749945.1"/>
    </source>
</evidence>
<dbReference type="PANTHER" id="PTHR10993:SF7">
    <property type="entry name" value="LIPOYLTRANSFERASE 2, MITOCHONDRIAL-RELATED"/>
    <property type="match status" value="1"/>
</dbReference>
<dbReference type="PROSITE" id="PS51733">
    <property type="entry name" value="BPL_LPL_CATALYTIC"/>
    <property type="match status" value="1"/>
</dbReference>
<comment type="caution">
    <text evidence="10">The sequence shown here is derived from an EMBL/GenBank/DDBJ whole genome shotgun (WGS) entry which is preliminary data.</text>
</comment>
<evidence type="ECO:0000256" key="4">
    <source>
        <dbReference type="ARBA" id="ARBA00023315"/>
    </source>
</evidence>
<dbReference type="Gene3D" id="3.30.930.10">
    <property type="entry name" value="Bira Bifunctional Protein, Domain 2"/>
    <property type="match status" value="1"/>
</dbReference>